<feature type="domain" description="DC1" evidence="2">
    <location>
        <begin position="125"/>
        <end position="177"/>
    </location>
</feature>
<evidence type="ECO:0000259" key="2">
    <source>
        <dbReference type="Pfam" id="PF03107"/>
    </source>
</evidence>
<gene>
    <name evidence="3" type="ORF">LUZ62_087363</name>
</gene>
<dbReference type="SUPFAM" id="SSF57889">
    <property type="entry name" value="Cysteine-rich domain"/>
    <property type="match status" value="1"/>
</dbReference>
<dbReference type="PANTHER" id="PTHR46288:SF80">
    <property type="entry name" value="CYSTEINE_HISTIDINE-RICH C1 DOMAIN FAMILY PROTEIN"/>
    <property type="match status" value="1"/>
</dbReference>
<dbReference type="Proteomes" id="UP001140206">
    <property type="component" value="Chromosome 5"/>
</dbReference>
<keyword evidence="1" id="KW-0677">Repeat</keyword>
<accession>A0AAV8CCF1</accession>
<reference evidence="3" key="1">
    <citation type="submission" date="2022-08" db="EMBL/GenBank/DDBJ databases">
        <authorList>
            <person name="Marques A."/>
        </authorList>
    </citation>
    <scope>NUCLEOTIDE SEQUENCE</scope>
    <source>
        <strain evidence="3">RhyPub2mFocal</strain>
        <tissue evidence="3">Leaves</tissue>
    </source>
</reference>
<evidence type="ECO:0000313" key="3">
    <source>
        <dbReference type="EMBL" id="KAJ4752958.1"/>
    </source>
</evidence>
<feature type="domain" description="DC1" evidence="2">
    <location>
        <begin position="15"/>
        <end position="59"/>
    </location>
</feature>
<evidence type="ECO:0000313" key="4">
    <source>
        <dbReference type="Proteomes" id="UP001140206"/>
    </source>
</evidence>
<dbReference type="InterPro" id="IPR004146">
    <property type="entry name" value="DC1"/>
</dbReference>
<keyword evidence="4" id="KW-1185">Reference proteome</keyword>
<organism evidence="3 4">
    <name type="scientific">Rhynchospora pubera</name>
    <dbReference type="NCBI Taxonomy" id="906938"/>
    <lineage>
        <taxon>Eukaryota</taxon>
        <taxon>Viridiplantae</taxon>
        <taxon>Streptophyta</taxon>
        <taxon>Embryophyta</taxon>
        <taxon>Tracheophyta</taxon>
        <taxon>Spermatophyta</taxon>
        <taxon>Magnoliopsida</taxon>
        <taxon>Liliopsida</taxon>
        <taxon>Poales</taxon>
        <taxon>Cyperaceae</taxon>
        <taxon>Cyperoideae</taxon>
        <taxon>Rhynchosporeae</taxon>
        <taxon>Rhynchospora</taxon>
    </lineage>
</organism>
<feature type="domain" description="DC1" evidence="2">
    <location>
        <begin position="68"/>
        <end position="116"/>
    </location>
</feature>
<dbReference type="PANTHER" id="PTHR46288">
    <property type="entry name" value="PHORBOL-ESTER/DAG-TYPE DOMAIN-CONTAINING PROTEIN"/>
    <property type="match status" value="1"/>
</dbReference>
<evidence type="ECO:0000256" key="1">
    <source>
        <dbReference type="ARBA" id="ARBA00022737"/>
    </source>
</evidence>
<proteinExistence type="predicted"/>
<comment type="caution">
    <text evidence="3">The sequence shown here is derived from an EMBL/GenBank/DDBJ whole genome shotgun (WGS) entry which is preliminary data.</text>
</comment>
<sequence>MESMNNLDKTLIHISHLHPLNLVRSPEPRPICHACSLPCADQSTYGCTDCWYFLHVTCATARCSMKHPSHPAHTLKFELTAPYSEGTFMCNACGLAGTSFCLRCRDCSYDLHLHCAAVPHKVIHPSHNHPVFLVYKNPYPSNIPTDQVYCDLCKTYLNVHKWFYLCTSCDFGGHVGCFSPKPLEVLSSGLQAPQYTQPNGAMSQSANEMNALLQMQRQRMQAELQLNSSMMFANTMRNAGQDIGSLWDNSYYERRWI</sequence>
<dbReference type="AlphaFoldDB" id="A0AAV8CCF1"/>
<dbReference type="InterPro" id="IPR046349">
    <property type="entry name" value="C1-like_sf"/>
</dbReference>
<dbReference type="EMBL" id="JAMFTS010000005">
    <property type="protein sequence ID" value="KAJ4752958.1"/>
    <property type="molecule type" value="Genomic_DNA"/>
</dbReference>
<protein>
    <submittedName>
        <fullName evidence="3">Cysteine/Histidine-rich C1 domain family protein</fullName>
    </submittedName>
</protein>
<name>A0AAV8CCF1_9POAL</name>
<dbReference type="Pfam" id="PF03107">
    <property type="entry name" value="C1_2"/>
    <property type="match status" value="3"/>
</dbReference>